<accession>A0ABT1IBE3</accession>
<dbReference type="Proteomes" id="UP001205185">
    <property type="component" value="Unassembled WGS sequence"/>
</dbReference>
<reference evidence="1 2" key="1">
    <citation type="submission" date="2022-06" db="EMBL/GenBank/DDBJ databases">
        <title>Genomic Encyclopedia of Archaeal and Bacterial Type Strains, Phase II (KMG-II): from individual species to whole genera.</title>
        <authorList>
            <person name="Goeker M."/>
        </authorList>
    </citation>
    <scope>NUCLEOTIDE SEQUENCE [LARGE SCALE GENOMIC DNA]</scope>
    <source>
        <strain evidence="1 2">DSM 44255</strain>
    </source>
</reference>
<dbReference type="EMBL" id="JAMTCO010000006">
    <property type="protein sequence ID" value="MCP2269951.1"/>
    <property type="molecule type" value="Genomic_DNA"/>
</dbReference>
<comment type="caution">
    <text evidence="1">The sequence shown here is derived from an EMBL/GenBank/DDBJ whole genome shotgun (WGS) entry which is preliminary data.</text>
</comment>
<dbReference type="Gene3D" id="3.40.50.300">
    <property type="entry name" value="P-loop containing nucleotide triphosphate hydrolases"/>
    <property type="match status" value="1"/>
</dbReference>
<proteinExistence type="predicted"/>
<dbReference type="RefSeq" id="WP_253886935.1">
    <property type="nucleotide sequence ID" value="NZ_BAAAVB010000013.1"/>
</dbReference>
<evidence type="ECO:0000313" key="2">
    <source>
        <dbReference type="Proteomes" id="UP001205185"/>
    </source>
</evidence>
<evidence type="ECO:0000313" key="1">
    <source>
        <dbReference type="EMBL" id="MCP2269951.1"/>
    </source>
</evidence>
<dbReference type="SUPFAM" id="SSF53822">
    <property type="entry name" value="Periplasmic binding protein-like I"/>
    <property type="match status" value="1"/>
</dbReference>
<dbReference type="InterPro" id="IPR027417">
    <property type="entry name" value="P-loop_NTPase"/>
</dbReference>
<organism evidence="1 2">
    <name type="scientific">Actinokineospora diospyrosa</name>
    <dbReference type="NCBI Taxonomy" id="103728"/>
    <lineage>
        <taxon>Bacteria</taxon>
        <taxon>Bacillati</taxon>
        <taxon>Actinomycetota</taxon>
        <taxon>Actinomycetes</taxon>
        <taxon>Pseudonocardiales</taxon>
        <taxon>Pseudonocardiaceae</taxon>
        <taxon>Actinokineospora</taxon>
    </lineage>
</organism>
<protein>
    <submittedName>
        <fullName evidence="1">AAA ATPase domain-containing protein</fullName>
    </submittedName>
</protein>
<name>A0ABT1IBE3_9PSEU</name>
<keyword evidence="2" id="KW-1185">Reference proteome</keyword>
<dbReference type="Gene3D" id="3.40.50.2300">
    <property type="match status" value="2"/>
</dbReference>
<dbReference type="SUPFAM" id="SSF52540">
    <property type="entry name" value="P-loop containing nucleoside triphosphate hydrolases"/>
    <property type="match status" value="1"/>
</dbReference>
<sequence>MGELAGRTRAIALVREFVERPLVKGRPSTRRSPIVVFAGPKGSGKTGLLDAVRAELEGNVPYARIDCGELLDAVPWEVLSFLTFEFNRTAAGYGTIPFPRFVTAQAAIAEPLTLTNLAADRTSIRRALERLRHIDVLRAFLQDQVGQVAAGLSGVPEGVVRLMPDLLLRGLVRWRRGRRVVLGDGLEFYGEGDRAYDELIRLHRLTRAEAGEGDRTEAAELLWSAFLADLRAAFASHRGVRTWSLNCVVLLDNIDTESGRLLYNALADARRRDADPLTVVATSSGTVAQHIAGEDPLPTAEEAGRADYEQRATDARYADAYPIALRDLTLEEVTQLVSEVGNPMLNARRDVAESVHRFTRGHPGATALLVGATGHLRQATSPRDLLGERWRGPVGAAQITLAERMLRDFLGESPPDELVAWLELCAAAPHIDAAAVLTRFADAAPDGAAVAQELQVKDAAGRQVMLPALRNLLLYRLAQTPRRWTAVHTWLRDNGATTHRRYHALAAHDLTSVVGWFEPKLRATKAWFAELDTVVAAPCDLDGGQVNRYRLLDAVGWTDEANGSRRLIAEAVVALWLAEEYSTTARVAMRESGLKKLRELAADRRVVRGDFDEAVDRVANRARSESRGARTTRYADSPVAFVPPLPPATKRSRLRLRVVAAAVALALVAAGGLFAWDRISRCAEGVYQVDGECVGVTDGSYVFDEQLRTVQDKIFAENERVAGSPYVTLAVLTPLLPNPVGGSVTWGRIRAQLEGAHAAQVAANKDKREPKVRLLLANPGSRQQEWRAVVEQLVELADDEHLVGVVGVGQSTKNARDTAVELSRVDIPMVASVVTAARFAELSPSENGGTPGYIKGFTRVSTTTRDQVTVLAEHLAQPVVRKAMLVYDSDESDLYTSSLREEFEAAAARGKVSISVKSRFDTEASLDTQFREIMRDLCGDGAPDTVLYAGRAVLLDDLIANLRTRGCALDRTITLATGSDASMLRTRPDLRPKAGEPGLAIRYTPHVDPEAARKAGIKEFDTLTADFDRLGFDPTDLDDGWGVMMHDATLAAAESISRSMNGLAAGELPNRKSIRAELGRSDRERNAVRGAGGTFTIDGTTGNAVGRKLPIMAVEPNGTLVFLDSRSAEPNP</sequence>
<gene>
    <name evidence="1" type="ORF">LV75_002452</name>
</gene>
<dbReference type="InterPro" id="IPR028082">
    <property type="entry name" value="Peripla_BP_I"/>
</dbReference>